<proteinExistence type="predicted"/>
<gene>
    <name evidence="2" type="ORF">Vbra_61</name>
</gene>
<organism evidence="2 3">
    <name type="scientific">Vitrella brassicaformis (strain CCMP3155)</name>
    <dbReference type="NCBI Taxonomy" id="1169540"/>
    <lineage>
        <taxon>Eukaryota</taxon>
        <taxon>Sar</taxon>
        <taxon>Alveolata</taxon>
        <taxon>Colpodellida</taxon>
        <taxon>Vitrellaceae</taxon>
        <taxon>Vitrella</taxon>
    </lineage>
</organism>
<dbReference type="EMBL" id="CDMY01000515">
    <property type="protein sequence ID" value="CEM19548.1"/>
    <property type="molecule type" value="Genomic_DNA"/>
</dbReference>
<dbReference type="InParanoid" id="A0A0G4FWF7"/>
<evidence type="ECO:0000313" key="3">
    <source>
        <dbReference type="Proteomes" id="UP000041254"/>
    </source>
</evidence>
<dbReference type="OrthoDB" id="5310546at2759"/>
<protein>
    <recommendedName>
        <fullName evidence="4">Phospholipase A2 domain-containing protein</fullName>
    </recommendedName>
</protein>
<dbReference type="GO" id="GO:0050482">
    <property type="term" value="P:arachidonate secretion"/>
    <property type="evidence" value="ECO:0007669"/>
    <property type="project" value="InterPro"/>
</dbReference>
<dbReference type="InterPro" id="IPR036444">
    <property type="entry name" value="PLipase_A2_dom_sf"/>
</dbReference>
<dbReference type="Gene3D" id="1.20.90.10">
    <property type="entry name" value="Phospholipase A2 domain"/>
    <property type="match status" value="1"/>
</dbReference>
<dbReference type="Proteomes" id="UP000041254">
    <property type="component" value="Unassembled WGS sequence"/>
</dbReference>
<dbReference type="GO" id="GO:0006644">
    <property type="term" value="P:phospholipid metabolic process"/>
    <property type="evidence" value="ECO:0007669"/>
    <property type="project" value="InterPro"/>
</dbReference>
<dbReference type="VEuPathDB" id="CryptoDB:Vbra_61"/>
<sequence length="148" mass="16169">MSTGSHTAVILLLLAGLSVASPTGKDTTIRRLDACDDLLAPCSSPYAQAPDGCSGVPNKYGSVDFTEVCNEHDRCYYTLGSNADDCNNDFRDALIRECQTSATSRFLLRACKLIANKYYIGVAATADFFHTRAQQRQKIHEHCCFCCA</sequence>
<reference evidence="2 3" key="1">
    <citation type="submission" date="2014-11" db="EMBL/GenBank/DDBJ databases">
        <authorList>
            <person name="Zhu J."/>
            <person name="Qi W."/>
            <person name="Song R."/>
        </authorList>
    </citation>
    <scope>NUCLEOTIDE SEQUENCE [LARGE SCALE GENOMIC DNA]</scope>
</reference>
<keyword evidence="1" id="KW-0732">Signal</keyword>
<dbReference type="AlphaFoldDB" id="A0A0G4FWF7"/>
<name>A0A0G4FWF7_VITBC</name>
<keyword evidence="3" id="KW-1185">Reference proteome</keyword>
<evidence type="ECO:0000313" key="2">
    <source>
        <dbReference type="EMBL" id="CEM19548.1"/>
    </source>
</evidence>
<dbReference type="PhylomeDB" id="A0A0G4FWF7"/>
<dbReference type="SUPFAM" id="SSF48619">
    <property type="entry name" value="Phospholipase A2, PLA2"/>
    <property type="match status" value="1"/>
</dbReference>
<evidence type="ECO:0000256" key="1">
    <source>
        <dbReference type="SAM" id="SignalP"/>
    </source>
</evidence>
<feature type="chain" id="PRO_5005189163" description="Phospholipase A2 domain-containing protein" evidence="1">
    <location>
        <begin position="21"/>
        <end position="148"/>
    </location>
</feature>
<accession>A0A0G4FWF7</accession>
<dbReference type="GO" id="GO:0004623">
    <property type="term" value="F:phospholipase A2 activity"/>
    <property type="evidence" value="ECO:0007669"/>
    <property type="project" value="InterPro"/>
</dbReference>
<evidence type="ECO:0008006" key="4">
    <source>
        <dbReference type="Google" id="ProtNLM"/>
    </source>
</evidence>
<feature type="signal peptide" evidence="1">
    <location>
        <begin position="1"/>
        <end position="20"/>
    </location>
</feature>